<dbReference type="KEGG" id="dvi:6634295"/>
<name>B4M8J4_DROVI</name>
<evidence type="ECO:0000313" key="4">
    <source>
        <dbReference type="Proteomes" id="UP000008792"/>
    </source>
</evidence>
<keyword evidence="2" id="KW-0732">Signal</keyword>
<dbReference type="SMR" id="B4M8J4"/>
<feature type="compositionally biased region" description="Low complexity" evidence="1">
    <location>
        <begin position="401"/>
        <end position="419"/>
    </location>
</feature>
<dbReference type="HOGENOM" id="CLU_600319_0_0_1"/>
<dbReference type="OrthoDB" id="7865260at2759"/>
<proteinExistence type="predicted"/>
<reference evidence="3 4" key="1">
    <citation type="journal article" date="2007" name="Nature">
        <title>Evolution of genes and genomes on the Drosophila phylogeny.</title>
        <authorList>
            <consortium name="Drosophila 12 Genomes Consortium"/>
            <person name="Clark A.G."/>
            <person name="Eisen M.B."/>
            <person name="Smith D.R."/>
            <person name="Bergman C.M."/>
            <person name="Oliver B."/>
            <person name="Markow T.A."/>
            <person name="Kaufman T.C."/>
            <person name="Kellis M."/>
            <person name="Gelbart W."/>
            <person name="Iyer V.N."/>
            <person name="Pollard D.A."/>
            <person name="Sackton T.B."/>
            <person name="Larracuente A.M."/>
            <person name="Singh N.D."/>
            <person name="Abad J.P."/>
            <person name="Abt D.N."/>
            <person name="Adryan B."/>
            <person name="Aguade M."/>
            <person name="Akashi H."/>
            <person name="Anderson W.W."/>
            <person name="Aquadro C.F."/>
            <person name="Ardell D.H."/>
            <person name="Arguello R."/>
            <person name="Artieri C.G."/>
            <person name="Barbash D.A."/>
            <person name="Barker D."/>
            <person name="Barsanti P."/>
            <person name="Batterham P."/>
            <person name="Batzoglou S."/>
            <person name="Begun D."/>
            <person name="Bhutkar A."/>
            <person name="Blanco E."/>
            <person name="Bosak S.A."/>
            <person name="Bradley R.K."/>
            <person name="Brand A.D."/>
            <person name="Brent M.R."/>
            <person name="Brooks A.N."/>
            <person name="Brown R.H."/>
            <person name="Butlin R.K."/>
            <person name="Caggese C."/>
            <person name="Calvi B.R."/>
            <person name="Bernardo de Carvalho A."/>
            <person name="Caspi A."/>
            <person name="Castrezana S."/>
            <person name="Celniker S.E."/>
            <person name="Chang J.L."/>
            <person name="Chapple C."/>
            <person name="Chatterji S."/>
            <person name="Chinwalla A."/>
            <person name="Civetta A."/>
            <person name="Clifton S.W."/>
            <person name="Comeron J.M."/>
            <person name="Costello J.C."/>
            <person name="Coyne J.A."/>
            <person name="Daub J."/>
            <person name="David R.G."/>
            <person name="Delcher A.L."/>
            <person name="Delehaunty K."/>
            <person name="Do C.B."/>
            <person name="Ebling H."/>
            <person name="Edwards K."/>
            <person name="Eickbush T."/>
            <person name="Evans J.D."/>
            <person name="Filipski A."/>
            <person name="Findeiss S."/>
            <person name="Freyhult E."/>
            <person name="Fulton L."/>
            <person name="Fulton R."/>
            <person name="Garcia A.C."/>
            <person name="Gardiner A."/>
            <person name="Garfield D.A."/>
            <person name="Garvin B.E."/>
            <person name="Gibson G."/>
            <person name="Gilbert D."/>
            <person name="Gnerre S."/>
            <person name="Godfrey J."/>
            <person name="Good R."/>
            <person name="Gotea V."/>
            <person name="Gravely B."/>
            <person name="Greenberg A.J."/>
            <person name="Griffiths-Jones S."/>
            <person name="Gross S."/>
            <person name="Guigo R."/>
            <person name="Gustafson E.A."/>
            <person name="Haerty W."/>
            <person name="Hahn M.W."/>
            <person name="Halligan D.L."/>
            <person name="Halpern A.L."/>
            <person name="Halter G.M."/>
            <person name="Han M.V."/>
            <person name="Heger A."/>
            <person name="Hillier L."/>
            <person name="Hinrichs A.S."/>
            <person name="Holmes I."/>
            <person name="Hoskins R.A."/>
            <person name="Hubisz M.J."/>
            <person name="Hultmark D."/>
            <person name="Huntley M.A."/>
            <person name="Jaffe D.B."/>
            <person name="Jagadeeshan S."/>
            <person name="Jeck W.R."/>
            <person name="Johnson J."/>
            <person name="Jones C.D."/>
            <person name="Jordan W.C."/>
            <person name="Karpen G.H."/>
            <person name="Kataoka E."/>
            <person name="Keightley P.D."/>
            <person name="Kheradpour P."/>
            <person name="Kirkness E.F."/>
            <person name="Koerich L.B."/>
            <person name="Kristiansen K."/>
            <person name="Kudrna D."/>
            <person name="Kulathinal R.J."/>
            <person name="Kumar S."/>
            <person name="Kwok R."/>
            <person name="Lander E."/>
            <person name="Langley C.H."/>
            <person name="Lapoint R."/>
            <person name="Lazzaro B.P."/>
            <person name="Lee S.J."/>
            <person name="Levesque L."/>
            <person name="Li R."/>
            <person name="Lin C.F."/>
            <person name="Lin M.F."/>
            <person name="Lindblad-Toh K."/>
            <person name="Llopart A."/>
            <person name="Long M."/>
            <person name="Low L."/>
            <person name="Lozovsky E."/>
            <person name="Lu J."/>
            <person name="Luo M."/>
            <person name="Machado C.A."/>
            <person name="Makalowski W."/>
            <person name="Marzo M."/>
            <person name="Matsuda M."/>
            <person name="Matzkin L."/>
            <person name="McAllister B."/>
            <person name="McBride C.S."/>
            <person name="McKernan B."/>
            <person name="McKernan K."/>
            <person name="Mendez-Lago M."/>
            <person name="Minx P."/>
            <person name="Mollenhauer M.U."/>
            <person name="Montooth K."/>
            <person name="Mount S.M."/>
            <person name="Mu X."/>
            <person name="Myers E."/>
            <person name="Negre B."/>
            <person name="Newfeld S."/>
            <person name="Nielsen R."/>
            <person name="Noor M.A."/>
            <person name="O'Grady P."/>
            <person name="Pachter L."/>
            <person name="Papaceit M."/>
            <person name="Parisi M.J."/>
            <person name="Parisi M."/>
            <person name="Parts L."/>
            <person name="Pedersen J.S."/>
            <person name="Pesole G."/>
            <person name="Phillippy A.M."/>
            <person name="Ponting C.P."/>
            <person name="Pop M."/>
            <person name="Porcelli D."/>
            <person name="Powell J.R."/>
            <person name="Prohaska S."/>
            <person name="Pruitt K."/>
            <person name="Puig M."/>
            <person name="Quesneville H."/>
            <person name="Ram K.R."/>
            <person name="Rand D."/>
            <person name="Rasmussen M.D."/>
            <person name="Reed L.K."/>
            <person name="Reenan R."/>
            <person name="Reily A."/>
            <person name="Remington K.A."/>
            <person name="Rieger T.T."/>
            <person name="Ritchie M.G."/>
            <person name="Robin C."/>
            <person name="Rogers Y.H."/>
            <person name="Rohde C."/>
            <person name="Rozas J."/>
            <person name="Rubenfield M.J."/>
            <person name="Ruiz A."/>
            <person name="Russo S."/>
            <person name="Salzberg S.L."/>
            <person name="Sanchez-Gracia A."/>
            <person name="Saranga D.J."/>
            <person name="Sato H."/>
            <person name="Schaeffer S.W."/>
            <person name="Schatz M.C."/>
            <person name="Schlenke T."/>
            <person name="Schwartz R."/>
            <person name="Segarra C."/>
            <person name="Singh R.S."/>
            <person name="Sirot L."/>
            <person name="Sirota M."/>
            <person name="Sisneros N.B."/>
            <person name="Smith C.D."/>
            <person name="Smith T.F."/>
            <person name="Spieth J."/>
            <person name="Stage D.E."/>
            <person name="Stark A."/>
            <person name="Stephan W."/>
            <person name="Strausberg R.L."/>
            <person name="Strempel S."/>
            <person name="Sturgill D."/>
            <person name="Sutton G."/>
            <person name="Sutton G.G."/>
            <person name="Tao W."/>
            <person name="Teichmann S."/>
            <person name="Tobari Y.N."/>
            <person name="Tomimura Y."/>
            <person name="Tsolas J.M."/>
            <person name="Valente V.L."/>
            <person name="Venter E."/>
            <person name="Venter J.C."/>
            <person name="Vicario S."/>
            <person name="Vieira F.G."/>
            <person name="Vilella A.J."/>
            <person name="Villasante A."/>
            <person name="Walenz B."/>
            <person name="Wang J."/>
            <person name="Wasserman M."/>
            <person name="Watts T."/>
            <person name="Wilson D."/>
            <person name="Wilson R.K."/>
            <person name="Wing R.A."/>
            <person name="Wolfner M.F."/>
            <person name="Wong A."/>
            <person name="Wong G.K."/>
            <person name="Wu C.I."/>
            <person name="Wu G."/>
            <person name="Yamamoto D."/>
            <person name="Yang H.P."/>
            <person name="Yang S.P."/>
            <person name="Yorke J.A."/>
            <person name="Yoshida K."/>
            <person name="Zdobnov E."/>
            <person name="Zhang P."/>
            <person name="Zhang Y."/>
            <person name="Zimin A.V."/>
            <person name="Baldwin J."/>
            <person name="Abdouelleil A."/>
            <person name="Abdulkadir J."/>
            <person name="Abebe A."/>
            <person name="Abera B."/>
            <person name="Abreu J."/>
            <person name="Acer S.C."/>
            <person name="Aftuck L."/>
            <person name="Alexander A."/>
            <person name="An P."/>
            <person name="Anderson E."/>
            <person name="Anderson S."/>
            <person name="Arachi H."/>
            <person name="Azer M."/>
            <person name="Bachantsang P."/>
            <person name="Barry A."/>
            <person name="Bayul T."/>
            <person name="Berlin A."/>
            <person name="Bessette D."/>
            <person name="Bloom T."/>
            <person name="Blye J."/>
            <person name="Boguslavskiy L."/>
            <person name="Bonnet C."/>
            <person name="Boukhgalter B."/>
            <person name="Bourzgui I."/>
            <person name="Brown A."/>
            <person name="Cahill P."/>
            <person name="Channer S."/>
            <person name="Cheshatsang Y."/>
            <person name="Chuda L."/>
            <person name="Citroen M."/>
            <person name="Collymore A."/>
            <person name="Cooke P."/>
            <person name="Costello M."/>
            <person name="D'Aco K."/>
            <person name="Daza R."/>
            <person name="De Haan G."/>
            <person name="DeGray S."/>
            <person name="DeMaso C."/>
            <person name="Dhargay N."/>
            <person name="Dooley K."/>
            <person name="Dooley E."/>
            <person name="Doricent M."/>
            <person name="Dorje P."/>
            <person name="Dorjee K."/>
            <person name="Dupes A."/>
            <person name="Elong R."/>
            <person name="Falk J."/>
            <person name="Farina A."/>
            <person name="Faro S."/>
            <person name="Ferguson D."/>
            <person name="Fisher S."/>
            <person name="Foley C.D."/>
            <person name="Franke A."/>
            <person name="Friedrich D."/>
            <person name="Gadbois L."/>
            <person name="Gearin G."/>
            <person name="Gearin C.R."/>
            <person name="Giannoukos G."/>
            <person name="Goode T."/>
            <person name="Graham J."/>
            <person name="Grandbois E."/>
            <person name="Grewal S."/>
            <person name="Gyaltsen K."/>
            <person name="Hafez N."/>
            <person name="Hagos B."/>
            <person name="Hall J."/>
            <person name="Henson C."/>
            <person name="Hollinger A."/>
            <person name="Honan T."/>
            <person name="Huard M.D."/>
            <person name="Hughes L."/>
            <person name="Hurhula B."/>
            <person name="Husby M.E."/>
            <person name="Kamat A."/>
            <person name="Kanga B."/>
            <person name="Kashin S."/>
            <person name="Khazanovich D."/>
            <person name="Kisner P."/>
            <person name="Lance K."/>
            <person name="Lara M."/>
            <person name="Lee W."/>
            <person name="Lennon N."/>
            <person name="Letendre F."/>
            <person name="LeVine R."/>
            <person name="Lipovsky A."/>
            <person name="Liu X."/>
            <person name="Liu J."/>
            <person name="Liu S."/>
            <person name="Lokyitsang T."/>
            <person name="Lokyitsang Y."/>
            <person name="Lubonja R."/>
            <person name="Lui A."/>
            <person name="MacDonald P."/>
            <person name="Magnisalis V."/>
            <person name="Maru K."/>
            <person name="Matthews C."/>
            <person name="McCusker W."/>
            <person name="McDonough S."/>
            <person name="Mehta T."/>
            <person name="Meldrim J."/>
            <person name="Meneus L."/>
            <person name="Mihai O."/>
            <person name="Mihalev A."/>
            <person name="Mihova T."/>
            <person name="Mittelman R."/>
            <person name="Mlenga V."/>
            <person name="Montmayeur A."/>
            <person name="Mulrain L."/>
            <person name="Navidi A."/>
            <person name="Naylor J."/>
            <person name="Negash T."/>
            <person name="Nguyen T."/>
            <person name="Nguyen N."/>
            <person name="Nicol R."/>
            <person name="Norbu C."/>
            <person name="Norbu N."/>
            <person name="Novod N."/>
            <person name="O'Neill B."/>
            <person name="Osman S."/>
            <person name="Markiewicz E."/>
            <person name="Oyono O.L."/>
            <person name="Patti C."/>
            <person name="Phunkhang P."/>
            <person name="Pierre F."/>
            <person name="Priest M."/>
            <person name="Raghuraman S."/>
            <person name="Rege F."/>
            <person name="Reyes R."/>
            <person name="Rise C."/>
            <person name="Rogov P."/>
            <person name="Ross K."/>
            <person name="Ryan E."/>
            <person name="Settipalli S."/>
            <person name="Shea T."/>
            <person name="Sherpa N."/>
            <person name="Shi L."/>
            <person name="Shih D."/>
            <person name="Sparrow T."/>
            <person name="Spaulding J."/>
            <person name="Stalker J."/>
            <person name="Stange-Thomann N."/>
            <person name="Stavropoulos S."/>
            <person name="Stone C."/>
            <person name="Strader C."/>
            <person name="Tesfaye S."/>
            <person name="Thomson T."/>
            <person name="Thoulutsang Y."/>
            <person name="Thoulutsang D."/>
            <person name="Topham K."/>
            <person name="Topping I."/>
            <person name="Tsamla T."/>
            <person name="Vassiliev H."/>
            <person name="Vo A."/>
            <person name="Wangchuk T."/>
            <person name="Wangdi T."/>
            <person name="Weiand M."/>
            <person name="Wilkinson J."/>
            <person name="Wilson A."/>
            <person name="Yadav S."/>
            <person name="Young G."/>
            <person name="Yu Q."/>
            <person name="Zembek L."/>
            <person name="Zhong D."/>
            <person name="Zimmer A."/>
            <person name="Zwirko Z."/>
            <person name="Jaffe D.B."/>
            <person name="Alvarez P."/>
            <person name="Brockman W."/>
            <person name="Butler J."/>
            <person name="Chin C."/>
            <person name="Gnerre S."/>
            <person name="Grabherr M."/>
            <person name="Kleber M."/>
            <person name="Mauceli E."/>
            <person name="MacCallum I."/>
        </authorList>
    </citation>
    <scope>NUCLEOTIDE SEQUENCE [LARGE SCALE GENOMIC DNA]</scope>
    <source>
        <strain evidence="4">Tucson 15010-1051.87</strain>
    </source>
</reference>
<evidence type="ECO:0000256" key="1">
    <source>
        <dbReference type="SAM" id="MobiDB-lite"/>
    </source>
</evidence>
<dbReference type="FunCoup" id="B4M8J4">
    <property type="interactions" value="55"/>
</dbReference>
<evidence type="ECO:0000256" key="2">
    <source>
        <dbReference type="SAM" id="SignalP"/>
    </source>
</evidence>
<protein>
    <submittedName>
        <fullName evidence="3">Uncharacterized protein, isoform A</fullName>
    </submittedName>
</protein>
<keyword evidence="4" id="KW-1185">Reference proteome</keyword>
<feature type="region of interest" description="Disordered" evidence="1">
    <location>
        <begin position="269"/>
        <end position="289"/>
    </location>
</feature>
<dbReference type="Proteomes" id="UP000008792">
    <property type="component" value="Unassembled WGS sequence"/>
</dbReference>
<dbReference type="InParanoid" id="B4M8J4"/>
<gene>
    <name evidence="3" type="primary">Dvir\GJ18134</name>
    <name evidence="3" type="ORF">Dvir_GJ18134</name>
</gene>
<dbReference type="STRING" id="7244.B4M8J4"/>
<dbReference type="OMA" id="LDAYQKH"/>
<feature type="region of interest" description="Disordered" evidence="1">
    <location>
        <begin position="303"/>
        <end position="326"/>
    </location>
</feature>
<sequence length="447" mass="49570">MKILLTIILLGCLCAGSAETQVKNIKQMLEENTKELTDTKLILHHIDATNERIKASIEQQRSWLESIKNIEGLLAKLNLFIDAQGAVVQEAFNNITLKSGLHAERVSKELGGLVRLQISTQQQINGLEQKLDSHQKHVLQSARSIDNNILELTKLITRAVLPQLNGLQCSFDSLETSQINIEVELKSLTRVKDISEDSKRKLKVLGDQLVSLNRTQNARLAVLTHALTHLKPLNTWQIEHALRELIISQKRIELDLEACERRASPHSASYSAYEIKSHAPPPPRAQSSKQWDLEHVWNAEEQNQQNAHGSPSHLVAPTARKPAGSSFVSWQQPLPWEAVSPYQSAPAPKPKPNPLAWPTEPHYLSAPAPAPKPYQTGSGHRRPTANQKPCAQDQRPHSPPRHSAPASYGPPAAPAESYSQQGNKPGRATPQQSHAPWYSAHSPSNGY</sequence>
<dbReference type="AlphaFoldDB" id="B4M8J4"/>
<feature type="chain" id="PRO_5005663469" evidence="2">
    <location>
        <begin position="21"/>
        <end position="447"/>
    </location>
</feature>
<dbReference type="PhylomeDB" id="B4M8J4"/>
<accession>B4M8J4</accession>
<feature type="region of interest" description="Disordered" evidence="1">
    <location>
        <begin position="341"/>
        <end position="447"/>
    </location>
</feature>
<dbReference type="eggNOG" id="ENOG502TAWB">
    <property type="taxonomic scope" value="Eukaryota"/>
</dbReference>
<feature type="signal peptide" evidence="2">
    <location>
        <begin position="1"/>
        <end position="20"/>
    </location>
</feature>
<dbReference type="EMBL" id="CH940654">
    <property type="protein sequence ID" value="EDW57520.1"/>
    <property type="molecule type" value="Genomic_DNA"/>
</dbReference>
<organism evidence="3 4">
    <name type="scientific">Drosophila virilis</name>
    <name type="common">Fruit fly</name>
    <dbReference type="NCBI Taxonomy" id="7244"/>
    <lineage>
        <taxon>Eukaryota</taxon>
        <taxon>Metazoa</taxon>
        <taxon>Ecdysozoa</taxon>
        <taxon>Arthropoda</taxon>
        <taxon>Hexapoda</taxon>
        <taxon>Insecta</taxon>
        <taxon>Pterygota</taxon>
        <taxon>Neoptera</taxon>
        <taxon>Endopterygota</taxon>
        <taxon>Diptera</taxon>
        <taxon>Brachycera</taxon>
        <taxon>Muscomorpha</taxon>
        <taxon>Ephydroidea</taxon>
        <taxon>Drosophilidae</taxon>
        <taxon>Drosophila</taxon>
    </lineage>
</organism>
<evidence type="ECO:0000313" key="3">
    <source>
        <dbReference type="EMBL" id="EDW57520.1"/>
    </source>
</evidence>